<keyword evidence="7" id="KW-1185">Reference proteome</keyword>
<gene>
    <name evidence="8" type="primary">MRPL34</name>
</gene>
<comment type="similarity">
    <text evidence="1">Belongs to the bacterial ribosomal protein bL34 family.</text>
</comment>
<evidence type="ECO:0000256" key="4">
    <source>
        <dbReference type="ARBA" id="ARBA00035274"/>
    </source>
</evidence>
<sequence>MDCTHAYAWDVLFASLPQGCVKNVLPTRSAQAHDHNSRRPPHAGPKLQFPGVFAETPSWGRGDRGRDMASLLASLGRLWGPRSGSAALLGGRCPQPWGGPGVQPSRGRTRGTEYQPSNIKRKHKHGWTRRLSSPAGVQVVLRRMCKGRKSLSH</sequence>
<accession>A0ABM3WPB0</accession>
<dbReference type="InterPro" id="IPR000271">
    <property type="entry name" value="Ribosomal_bL34"/>
</dbReference>
<reference evidence="8" key="1">
    <citation type="submission" date="2025-08" db="UniProtKB">
        <authorList>
            <consortium name="RefSeq"/>
        </authorList>
    </citation>
    <scope>IDENTIFICATION</scope>
</reference>
<proteinExistence type="inferred from homology"/>
<dbReference type="RefSeq" id="XP_060038401.1">
    <property type="nucleotide sequence ID" value="XM_060182418.1"/>
</dbReference>
<dbReference type="GeneID" id="103122567"/>
<evidence type="ECO:0000256" key="5">
    <source>
        <dbReference type="ARBA" id="ARBA00035434"/>
    </source>
</evidence>
<evidence type="ECO:0000256" key="1">
    <source>
        <dbReference type="ARBA" id="ARBA00010111"/>
    </source>
</evidence>
<evidence type="ECO:0000313" key="8">
    <source>
        <dbReference type="RefSeq" id="XP_060038401.1"/>
    </source>
</evidence>
<feature type="region of interest" description="Disordered" evidence="6">
    <location>
        <begin position="31"/>
        <end position="50"/>
    </location>
</feature>
<name>A0ABM3WPB0_ERIEU</name>
<organism evidence="7 8">
    <name type="scientific">Erinaceus europaeus</name>
    <name type="common">Western European hedgehog</name>
    <dbReference type="NCBI Taxonomy" id="9365"/>
    <lineage>
        <taxon>Eukaryota</taxon>
        <taxon>Metazoa</taxon>
        <taxon>Chordata</taxon>
        <taxon>Craniata</taxon>
        <taxon>Vertebrata</taxon>
        <taxon>Euteleostomi</taxon>
        <taxon>Mammalia</taxon>
        <taxon>Eutheria</taxon>
        <taxon>Laurasiatheria</taxon>
        <taxon>Eulipotyphla</taxon>
        <taxon>Erinaceidae</taxon>
        <taxon>Erinaceinae</taxon>
        <taxon>Erinaceus</taxon>
    </lineage>
</organism>
<evidence type="ECO:0000256" key="6">
    <source>
        <dbReference type="SAM" id="MobiDB-lite"/>
    </source>
</evidence>
<keyword evidence="2" id="KW-0689">Ribosomal protein</keyword>
<evidence type="ECO:0000313" key="7">
    <source>
        <dbReference type="Proteomes" id="UP001652624"/>
    </source>
</evidence>
<keyword evidence="3" id="KW-0687">Ribonucleoprotein</keyword>
<dbReference type="Pfam" id="PF00468">
    <property type="entry name" value="Ribosomal_L34"/>
    <property type="match status" value="1"/>
</dbReference>
<protein>
    <recommendedName>
        <fullName evidence="4">Large ribosomal subunit protein bL34m</fullName>
    </recommendedName>
    <alternativeName>
        <fullName evidence="5">39S ribosomal protein L34, mitochondrial</fullName>
    </alternativeName>
</protein>
<dbReference type="PANTHER" id="PTHR14503">
    <property type="entry name" value="MITOCHONDRIAL RIBOSOMAL PROTEIN 34 FAMILY MEMBER"/>
    <property type="match status" value="1"/>
</dbReference>
<dbReference type="Proteomes" id="UP001652624">
    <property type="component" value="Chromosome 23"/>
</dbReference>
<evidence type="ECO:0000256" key="3">
    <source>
        <dbReference type="ARBA" id="ARBA00023274"/>
    </source>
</evidence>
<dbReference type="PANTHER" id="PTHR14503:SF4">
    <property type="entry name" value="LARGE RIBOSOMAL SUBUNIT PROTEIN BL34M"/>
    <property type="match status" value="1"/>
</dbReference>
<feature type="region of interest" description="Disordered" evidence="6">
    <location>
        <begin position="94"/>
        <end position="114"/>
    </location>
</feature>
<dbReference type="Gene3D" id="1.10.287.3980">
    <property type="match status" value="1"/>
</dbReference>
<evidence type="ECO:0000256" key="2">
    <source>
        <dbReference type="ARBA" id="ARBA00022980"/>
    </source>
</evidence>